<protein>
    <submittedName>
        <fullName evidence="2">Uncharacterized protein</fullName>
    </submittedName>
</protein>
<gene>
    <name evidence="2" type="ORF">ID47_06635</name>
</gene>
<dbReference type="AlphaFoldDB" id="A0A077B0P4"/>
<reference evidence="2 3" key="1">
    <citation type="submission" date="2014-07" db="EMBL/GenBank/DDBJ databases">
        <title>Comparative genomic insights into amoeba endosymbionts belonging to the families of Holosporaceae and Candidatus Midichloriaceae within Rickettsiales.</title>
        <authorList>
            <person name="Wang Z."/>
            <person name="Wu M."/>
        </authorList>
    </citation>
    <scope>NUCLEOTIDE SEQUENCE [LARGE SCALE GENOMIC DNA]</scope>
    <source>
        <strain evidence="2">PRA3</strain>
    </source>
</reference>
<evidence type="ECO:0000256" key="1">
    <source>
        <dbReference type="SAM" id="SignalP"/>
    </source>
</evidence>
<evidence type="ECO:0000313" key="3">
    <source>
        <dbReference type="Proteomes" id="UP000028926"/>
    </source>
</evidence>
<dbReference type="EMBL" id="CP008941">
    <property type="protein sequence ID" value="AIK96490.1"/>
    <property type="molecule type" value="Genomic_DNA"/>
</dbReference>
<evidence type="ECO:0000313" key="2">
    <source>
        <dbReference type="EMBL" id="AIK96490.1"/>
    </source>
</evidence>
<name>A0A077B0P4_9PROT</name>
<dbReference type="Proteomes" id="UP000028926">
    <property type="component" value="Chromosome"/>
</dbReference>
<keyword evidence="3" id="KW-1185">Reference proteome</keyword>
<dbReference type="STRING" id="91604.ID47_06635"/>
<proteinExistence type="predicted"/>
<feature type="chain" id="PRO_5001717506" evidence="1">
    <location>
        <begin position="18"/>
        <end position="228"/>
    </location>
</feature>
<organism evidence="2 3">
    <name type="scientific">Candidatus Odyssella acanthamoebae</name>
    <dbReference type="NCBI Taxonomy" id="91604"/>
    <lineage>
        <taxon>Bacteria</taxon>
        <taxon>Pseudomonadati</taxon>
        <taxon>Pseudomonadota</taxon>
        <taxon>Alphaproteobacteria</taxon>
        <taxon>Holosporales</taxon>
        <taxon>Candidatus Paracaedibacteraceae</taxon>
        <taxon>Candidatus Odyssella</taxon>
    </lineage>
</organism>
<feature type="signal peptide" evidence="1">
    <location>
        <begin position="1"/>
        <end position="17"/>
    </location>
</feature>
<keyword evidence="1" id="KW-0732">Signal</keyword>
<accession>A0A077B0P4</accession>
<sequence>MQKLIALIILLATPALSICLIDCNTTKCADLNYYMKKCNKCKSVGKKCAASFCANHPELCKNNQPLRPLSVATAEMRDERLHDVCMVPLFAKFTFEGNMNSTLTPDNLNTLNIVFFEQTKGEAHKRNIGSVRNVLANYFALLYPELKTYAPKKASEQVSLMIRMKFGKPLEQCSNLDFHTIIDTVRAEIYKRKGIPLTKASESYQNRNYPVTISKMGCHSEKLFKPIR</sequence>
<dbReference type="RefSeq" id="WP_038464945.1">
    <property type="nucleotide sequence ID" value="NZ_CP008941.1"/>
</dbReference>
<dbReference type="KEGG" id="paca:ID47_06635"/>
<dbReference type="HOGENOM" id="CLU_1213004_0_0_5"/>